<dbReference type="AlphaFoldDB" id="A0A0A9E224"/>
<sequence length="42" mass="5010">MGRRYLATHDLLPELTTVLHFFLSKAWPYRCPRTIIGYIEMV</sequence>
<name>A0A0A9E224_ARUDO</name>
<proteinExistence type="predicted"/>
<evidence type="ECO:0000313" key="1">
    <source>
        <dbReference type="EMBL" id="JAD94854.1"/>
    </source>
</evidence>
<reference evidence="1" key="1">
    <citation type="submission" date="2014-09" db="EMBL/GenBank/DDBJ databases">
        <authorList>
            <person name="Magalhaes I.L.F."/>
            <person name="Oliveira U."/>
            <person name="Santos F.R."/>
            <person name="Vidigal T.H.D.A."/>
            <person name="Brescovit A.D."/>
            <person name="Santos A.J."/>
        </authorList>
    </citation>
    <scope>NUCLEOTIDE SEQUENCE</scope>
    <source>
        <tissue evidence="1">Shoot tissue taken approximately 20 cm above the soil surface</tissue>
    </source>
</reference>
<organism evidence="1">
    <name type="scientific">Arundo donax</name>
    <name type="common">Giant reed</name>
    <name type="synonym">Donax arundinaceus</name>
    <dbReference type="NCBI Taxonomy" id="35708"/>
    <lineage>
        <taxon>Eukaryota</taxon>
        <taxon>Viridiplantae</taxon>
        <taxon>Streptophyta</taxon>
        <taxon>Embryophyta</taxon>
        <taxon>Tracheophyta</taxon>
        <taxon>Spermatophyta</taxon>
        <taxon>Magnoliopsida</taxon>
        <taxon>Liliopsida</taxon>
        <taxon>Poales</taxon>
        <taxon>Poaceae</taxon>
        <taxon>PACMAD clade</taxon>
        <taxon>Arundinoideae</taxon>
        <taxon>Arundineae</taxon>
        <taxon>Arundo</taxon>
    </lineage>
</organism>
<accession>A0A0A9E224</accession>
<dbReference type="EMBL" id="GBRH01203041">
    <property type="protein sequence ID" value="JAD94854.1"/>
    <property type="molecule type" value="Transcribed_RNA"/>
</dbReference>
<reference evidence="1" key="2">
    <citation type="journal article" date="2015" name="Data Brief">
        <title>Shoot transcriptome of the giant reed, Arundo donax.</title>
        <authorList>
            <person name="Barrero R.A."/>
            <person name="Guerrero F.D."/>
            <person name="Moolhuijzen P."/>
            <person name="Goolsby J.A."/>
            <person name="Tidwell J."/>
            <person name="Bellgard S.E."/>
            <person name="Bellgard M.I."/>
        </authorList>
    </citation>
    <scope>NUCLEOTIDE SEQUENCE</scope>
    <source>
        <tissue evidence="1">Shoot tissue taken approximately 20 cm above the soil surface</tissue>
    </source>
</reference>
<protein>
    <submittedName>
        <fullName evidence="1">Uncharacterized protein</fullName>
    </submittedName>
</protein>